<dbReference type="OMA" id="NILAIRW"/>
<dbReference type="Proteomes" id="UP001652626">
    <property type="component" value="Chromosome 21"/>
</dbReference>
<keyword evidence="2" id="KW-1185">Reference proteome</keyword>
<dbReference type="InterPro" id="IPR029526">
    <property type="entry name" value="PGBD"/>
</dbReference>
<proteinExistence type="predicted"/>
<feature type="domain" description="PiggyBac transposable element-derived protein" evidence="1">
    <location>
        <begin position="2"/>
        <end position="165"/>
    </location>
</feature>
<dbReference type="Pfam" id="PF13843">
    <property type="entry name" value="DDE_Tnp_1_7"/>
    <property type="match status" value="1"/>
</dbReference>
<dbReference type="GeneID" id="113394712"/>
<gene>
    <name evidence="3" type="primary">LOC113394712</name>
</gene>
<dbReference type="AlphaFoldDB" id="A0A8B8HSU7"/>
<protein>
    <submittedName>
        <fullName evidence="3">PiggyBac transposable element-derived protein 4</fullName>
    </submittedName>
</protein>
<accession>A0A8B8HSU7</accession>
<evidence type="ECO:0000259" key="1">
    <source>
        <dbReference type="Pfam" id="PF13843"/>
    </source>
</evidence>
<dbReference type="PANTHER" id="PTHR46599">
    <property type="entry name" value="PIGGYBAC TRANSPOSABLE ELEMENT-DERIVED PROTEIN 4"/>
    <property type="match status" value="1"/>
</dbReference>
<organism evidence="2 3">
    <name type="scientific">Vanessa tameamea</name>
    <name type="common">Kamehameha butterfly</name>
    <dbReference type="NCBI Taxonomy" id="334116"/>
    <lineage>
        <taxon>Eukaryota</taxon>
        <taxon>Metazoa</taxon>
        <taxon>Ecdysozoa</taxon>
        <taxon>Arthropoda</taxon>
        <taxon>Hexapoda</taxon>
        <taxon>Insecta</taxon>
        <taxon>Pterygota</taxon>
        <taxon>Neoptera</taxon>
        <taxon>Endopterygota</taxon>
        <taxon>Lepidoptera</taxon>
        <taxon>Glossata</taxon>
        <taxon>Ditrysia</taxon>
        <taxon>Papilionoidea</taxon>
        <taxon>Nymphalidae</taxon>
        <taxon>Nymphalinae</taxon>
        <taxon>Vanessa</taxon>
    </lineage>
</organism>
<evidence type="ECO:0000313" key="2">
    <source>
        <dbReference type="Proteomes" id="UP001652626"/>
    </source>
</evidence>
<sequence length="168" mass="19473">MLILRCLHFSSEISTEDRLAKIRPIVDHFNKKMNEIYYPGKQLSLDESMVLWRGRLQFRQYFKNKRHKYGIKLYVLAESEGTVLNFQIYGGAGDDTSGIGHTQKIVLKLLEEKLDSGHSIYMDNYYNSYDLAIKLLERQTYCTGTLNKNRKGNAIDLATVTLRKGENK</sequence>
<evidence type="ECO:0000313" key="3">
    <source>
        <dbReference type="RefSeq" id="XP_026487924.2"/>
    </source>
</evidence>
<reference evidence="3" key="1">
    <citation type="submission" date="2025-08" db="UniProtKB">
        <authorList>
            <consortium name="RefSeq"/>
        </authorList>
    </citation>
    <scope>IDENTIFICATION</scope>
    <source>
        <tissue evidence="3">Whole body</tissue>
    </source>
</reference>
<dbReference type="RefSeq" id="XP_026487924.2">
    <property type="nucleotide sequence ID" value="XM_026632139.2"/>
</dbReference>
<dbReference type="PANTHER" id="PTHR46599:SF3">
    <property type="entry name" value="PIGGYBAC TRANSPOSABLE ELEMENT-DERIVED PROTEIN 4"/>
    <property type="match status" value="1"/>
</dbReference>
<dbReference type="OrthoDB" id="118105at2759"/>
<name>A0A8B8HSU7_VANTA</name>